<organism evidence="1 2">
    <name type="scientific">Allorhodopirellula solitaria</name>
    <dbReference type="NCBI Taxonomy" id="2527987"/>
    <lineage>
        <taxon>Bacteria</taxon>
        <taxon>Pseudomonadati</taxon>
        <taxon>Planctomycetota</taxon>
        <taxon>Planctomycetia</taxon>
        <taxon>Pirellulales</taxon>
        <taxon>Pirellulaceae</taxon>
        <taxon>Allorhodopirellula</taxon>
    </lineage>
</organism>
<sequence>MTPAGDETLDVIVVGAGGAGVGVAIARKHAGIENFLIMDRYRPTHVHACESIALSIKWNGCPTRRSLRSPKRSRHRSACSLARCGWIASMFLYGIASVGDGVRRAAASAGLLSNVAAFHELIGGTPQ</sequence>
<dbReference type="SUPFAM" id="SSF51905">
    <property type="entry name" value="FAD/NAD(P)-binding domain"/>
    <property type="match status" value="1"/>
</dbReference>
<evidence type="ECO:0000313" key="2">
    <source>
        <dbReference type="Proteomes" id="UP000318053"/>
    </source>
</evidence>
<comment type="caution">
    <text evidence="1">The sequence shown here is derived from an EMBL/GenBank/DDBJ whole genome shotgun (WGS) entry which is preliminary data.</text>
</comment>
<dbReference type="AlphaFoldDB" id="A0A5C5YEC8"/>
<evidence type="ECO:0000313" key="1">
    <source>
        <dbReference type="EMBL" id="TWT73338.1"/>
    </source>
</evidence>
<protein>
    <submittedName>
        <fullName evidence="1">Uncharacterized protein</fullName>
    </submittedName>
</protein>
<dbReference type="EMBL" id="SJPK01000003">
    <property type="protein sequence ID" value="TWT73338.1"/>
    <property type="molecule type" value="Genomic_DNA"/>
</dbReference>
<gene>
    <name evidence="1" type="ORF">CA85_18070</name>
</gene>
<name>A0A5C5YEC8_9BACT</name>
<dbReference type="Proteomes" id="UP000318053">
    <property type="component" value="Unassembled WGS sequence"/>
</dbReference>
<dbReference type="RefSeq" id="WP_246112606.1">
    <property type="nucleotide sequence ID" value="NZ_SJPK01000003.1"/>
</dbReference>
<proteinExistence type="predicted"/>
<keyword evidence="2" id="KW-1185">Reference proteome</keyword>
<dbReference type="InterPro" id="IPR036188">
    <property type="entry name" value="FAD/NAD-bd_sf"/>
</dbReference>
<reference evidence="1 2" key="1">
    <citation type="submission" date="2019-02" db="EMBL/GenBank/DDBJ databases">
        <title>Deep-cultivation of Planctomycetes and their phenomic and genomic characterization uncovers novel biology.</title>
        <authorList>
            <person name="Wiegand S."/>
            <person name="Jogler M."/>
            <person name="Boedeker C."/>
            <person name="Pinto D."/>
            <person name="Vollmers J."/>
            <person name="Rivas-Marin E."/>
            <person name="Kohn T."/>
            <person name="Peeters S.H."/>
            <person name="Heuer A."/>
            <person name="Rast P."/>
            <person name="Oberbeckmann S."/>
            <person name="Bunk B."/>
            <person name="Jeske O."/>
            <person name="Meyerdierks A."/>
            <person name="Storesund J.E."/>
            <person name="Kallscheuer N."/>
            <person name="Luecker S."/>
            <person name="Lage O.M."/>
            <person name="Pohl T."/>
            <person name="Merkel B.J."/>
            <person name="Hornburger P."/>
            <person name="Mueller R.-W."/>
            <person name="Bruemmer F."/>
            <person name="Labrenz M."/>
            <person name="Spormann A.M."/>
            <person name="Op Den Camp H."/>
            <person name="Overmann J."/>
            <person name="Amann R."/>
            <person name="Jetten M.S.M."/>
            <person name="Mascher T."/>
            <person name="Medema M.H."/>
            <person name="Devos D.P."/>
            <person name="Kaster A.-K."/>
            <person name="Ovreas L."/>
            <person name="Rohde M."/>
            <person name="Galperin M.Y."/>
            <person name="Jogler C."/>
        </authorList>
    </citation>
    <scope>NUCLEOTIDE SEQUENCE [LARGE SCALE GENOMIC DNA]</scope>
    <source>
        <strain evidence="1 2">CA85</strain>
    </source>
</reference>
<dbReference type="Gene3D" id="3.50.50.60">
    <property type="entry name" value="FAD/NAD(P)-binding domain"/>
    <property type="match status" value="1"/>
</dbReference>
<accession>A0A5C5YEC8</accession>